<dbReference type="InterPro" id="IPR036047">
    <property type="entry name" value="F-box-like_dom_sf"/>
</dbReference>
<dbReference type="InterPro" id="IPR001810">
    <property type="entry name" value="F-box_dom"/>
</dbReference>
<name>A0A835EIA1_9POAL</name>
<gene>
    <name evidence="2" type="ORF">HU200_040991</name>
</gene>
<protein>
    <recommendedName>
        <fullName evidence="1">F-box domain-containing protein</fullName>
    </recommendedName>
</protein>
<dbReference type="SMART" id="SM00256">
    <property type="entry name" value="FBOX"/>
    <property type="match status" value="1"/>
</dbReference>
<comment type="caution">
    <text evidence="2">The sequence shown here is derived from an EMBL/GenBank/DDBJ whole genome shotgun (WGS) entry which is preliminary data.</text>
</comment>
<dbReference type="SUPFAM" id="SSF81383">
    <property type="entry name" value="F-box domain"/>
    <property type="match status" value="1"/>
</dbReference>
<accession>A0A835EIA1</accession>
<dbReference type="PANTHER" id="PTHR31111">
    <property type="entry name" value="BNAA05G37150D PROTEIN-RELATED"/>
    <property type="match status" value="1"/>
</dbReference>
<evidence type="ECO:0000259" key="1">
    <source>
        <dbReference type="SMART" id="SM00256"/>
    </source>
</evidence>
<dbReference type="PANTHER" id="PTHR31111:SF136">
    <property type="entry name" value="F-BOX ASSOCIATED DOMAIN-CONTAINING PROTEIN"/>
    <property type="match status" value="1"/>
</dbReference>
<keyword evidence="3" id="KW-1185">Reference proteome</keyword>
<organism evidence="2 3">
    <name type="scientific">Digitaria exilis</name>
    <dbReference type="NCBI Taxonomy" id="1010633"/>
    <lineage>
        <taxon>Eukaryota</taxon>
        <taxon>Viridiplantae</taxon>
        <taxon>Streptophyta</taxon>
        <taxon>Embryophyta</taxon>
        <taxon>Tracheophyta</taxon>
        <taxon>Spermatophyta</taxon>
        <taxon>Magnoliopsida</taxon>
        <taxon>Liliopsida</taxon>
        <taxon>Poales</taxon>
        <taxon>Poaceae</taxon>
        <taxon>PACMAD clade</taxon>
        <taxon>Panicoideae</taxon>
        <taxon>Panicodae</taxon>
        <taxon>Paniceae</taxon>
        <taxon>Anthephorinae</taxon>
        <taxon>Digitaria</taxon>
    </lineage>
</organism>
<dbReference type="Gene3D" id="1.20.1280.50">
    <property type="match status" value="1"/>
</dbReference>
<dbReference type="OrthoDB" id="689042at2759"/>
<evidence type="ECO:0000313" key="3">
    <source>
        <dbReference type="Proteomes" id="UP000636709"/>
    </source>
</evidence>
<evidence type="ECO:0000313" key="2">
    <source>
        <dbReference type="EMBL" id="KAF8690621.1"/>
    </source>
</evidence>
<proteinExistence type="predicted"/>
<dbReference type="CDD" id="cd22157">
    <property type="entry name" value="F-box_AtFBW1-like"/>
    <property type="match status" value="1"/>
</dbReference>
<dbReference type="AlphaFoldDB" id="A0A835EIA1"/>
<reference evidence="2" key="1">
    <citation type="submission" date="2020-07" db="EMBL/GenBank/DDBJ databases">
        <title>Genome sequence and genetic diversity analysis of an under-domesticated orphan crop, white fonio (Digitaria exilis).</title>
        <authorList>
            <person name="Bennetzen J.L."/>
            <person name="Chen S."/>
            <person name="Ma X."/>
            <person name="Wang X."/>
            <person name="Yssel A.E.J."/>
            <person name="Chaluvadi S.R."/>
            <person name="Johnson M."/>
            <person name="Gangashetty P."/>
            <person name="Hamidou F."/>
            <person name="Sanogo M.D."/>
            <person name="Zwaenepoel A."/>
            <person name="Wallace J."/>
            <person name="Van De Peer Y."/>
            <person name="Van Deynze A."/>
        </authorList>
    </citation>
    <scope>NUCLEOTIDE SEQUENCE</scope>
    <source>
        <tissue evidence="2">Leaves</tissue>
    </source>
</reference>
<dbReference type="Proteomes" id="UP000636709">
    <property type="component" value="Unassembled WGS sequence"/>
</dbReference>
<sequence>MESPGPSAPSATGSRPTAASDAGVLLPEVLFDVLLWLPAKELCRLRAVCRSWRALTFDPLFIGENTARHPRHPLFLTNFRDGRTHIHVVDVSGSVVKRIPIPDGNLLLPTSLDLACVATVRNSCRVLDPATGGVHVLPESPAAEHAGREILRQPYTCFAFGRMAATGDYKVLRMFSRPDLFGFHQHHLFEVFTINSCSGSGSSQPQWRARGSHEEFVEPGSVIVVGEMVYFKIDTIYDFLIVDYQHDIPLDRIIPFNLKKEEWGAILPGPISDIFQTDEYDDHLEDYRSLWIETTLAELRGSLALVHYRTYRHIMDVWLLKDFDDVLWVKEYTIQIEPIVPTTELCVKSLFMLGDGRLVIHFPENGMLLIHDARTHTSTPLETGYLDAVAMYIGNLLSLQAGNIV</sequence>
<dbReference type="EMBL" id="JACEFO010001972">
    <property type="protein sequence ID" value="KAF8690621.1"/>
    <property type="molecule type" value="Genomic_DNA"/>
</dbReference>
<dbReference type="Pfam" id="PF12937">
    <property type="entry name" value="F-box-like"/>
    <property type="match status" value="1"/>
</dbReference>
<feature type="domain" description="F-box" evidence="1">
    <location>
        <begin position="26"/>
        <end position="64"/>
    </location>
</feature>